<evidence type="ECO:0000256" key="1">
    <source>
        <dbReference type="SAM" id="MobiDB-lite"/>
    </source>
</evidence>
<feature type="compositionally biased region" description="Basic and acidic residues" evidence="1">
    <location>
        <begin position="222"/>
        <end position="231"/>
    </location>
</feature>
<evidence type="ECO:0000313" key="3">
    <source>
        <dbReference type="EMBL" id="PWN37418.1"/>
    </source>
</evidence>
<feature type="compositionally biased region" description="Basic and acidic residues" evidence="1">
    <location>
        <begin position="150"/>
        <end position="169"/>
    </location>
</feature>
<feature type="compositionally biased region" description="Polar residues" evidence="1">
    <location>
        <begin position="192"/>
        <end position="201"/>
    </location>
</feature>
<dbReference type="RefSeq" id="XP_025357720.1">
    <property type="nucleotide sequence ID" value="XM_025498237.1"/>
</dbReference>
<gene>
    <name evidence="3" type="ORF">FA14DRAFT_159484</name>
</gene>
<dbReference type="EMBL" id="KZ819602">
    <property type="protein sequence ID" value="PWN37418.1"/>
    <property type="molecule type" value="Genomic_DNA"/>
</dbReference>
<keyword evidence="4" id="KW-1185">Reference proteome</keyword>
<dbReference type="InParanoid" id="A0A316VK36"/>
<dbReference type="Proteomes" id="UP000245771">
    <property type="component" value="Unassembled WGS sequence"/>
</dbReference>
<feature type="compositionally biased region" description="Basic and acidic residues" evidence="1">
    <location>
        <begin position="177"/>
        <end position="191"/>
    </location>
</feature>
<dbReference type="GeneID" id="37020018"/>
<keyword evidence="2" id="KW-0732">Signal</keyword>
<evidence type="ECO:0000256" key="2">
    <source>
        <dbReference type="SAM" id="SignalP"/>
    </source>
</evidence>
<feature type="compositionally biased region" description="Basic residues" evidence="1">
    <location>
        <begin position="206"/>
        <end position="221"/>
    </location>
</feature>
<dbReference type="AlphaFoldDB" id="A0A316VK36"/>
<feature type="signal peptide" evidence="2">
    <location>
        <begin position="1"/>
        <end position="20"/>
    </location>
</feature>
<accession>A0A316VK36</accession>
<protein>
    <submittedName>
        <fullName evidence="3">Uncharacterized protein</fullName>
    </submittedName>
</protein>
<sequence length="231" mass="27883">MRNRTLSVLFVLSLSIVGEAARIRGRNRELDQSSLLEPNKNAGDLLETLRFQDHTPRQKRTERMLVPSIRYQSYYQRKKAEKDRGDKEANAWFEKKREYERKARTELTKRIRSGTYSTSDLEQYQRRLETSRRYEAKKYSEIKKSRSNIPERYKSSYQRKKEAKERGDKGAIAWFANRKETRRKNEMELTKRIQSNTYSTSDLERHQRRAQRSKKYRHKQKKLEPEHLSDS</sequence>
<feature type="region of interest" description="Disordered" evidence="1">
    <location>
        <begin position="150"/>
        <end position="231"/>
    </location>
</feature>
<organism evidence="3 4">
    <name type="scientific">Meira miltonrushii</name>
    <dbReference type="NCBI Taxonomy" id="1280837"/>
    <lineage>
        <taxon>Eukaryota</taxon>
        <taxon>Fungi</taxon>
        <taxon>Dikarya</taxon>
        <taxon>Basidiomycota</taxon>
        <taxon>Ustilaginomycotina</taxon>
        <taxon>Exobasidiomycetes</taxon>
        <taxon>Exobasidiales</taxon>
        <taxon>Brachybasidiaceae</taxon>
        <taxon>Meira</taxon>
    </lineage>
</organism>
<name>A0A316VK36_9BASI</name>
<feature type="chain" id="PRO_5016362527" evidence="2">
    <location>
        <begin position="21"/>
        <end position="231"/>
    </location>
</feature>
<evidence type="ECO:0000313" key="4">
    <source>
        <dbReference type="Proteomes" id="UP000245771"/>
    </source>
</evidence>
<reference evidence="3 4" key="1">
    <citation type="journal article" date="2018" name="Mol. Biol. Evol.">
        <title>Broad Genomic Sampling Reveals a Smut Pathogenic Ancestry of the Fungal Clade Ustilaginomycotina.</title>
        <authorList>
            <person name="Kijpornyongpan T."/>
            <person name="Mondo S.J."/>
            <person name="Barry K."/>
            <person name="Sandor L."/>
            <person name="Lee J."/>
            <person name="Lipzen A."/>
            <person name="Pangilinan J."/>
            <person name="LaButti K."/>
            <person name="Hainaut M."/>
            <person name="Henrissat B."/>
            <person name="Grigoriev I.V."/>
            <person name="Spatafora J.W."/>
            <person name="Aime M.C."/>
        </authorList>
    </citation>
    <scope>NUCLEOTIDE SEQUENCE [LARGE SCALE GENOMIC DNA]</scope>
    <source>
        <strain evidence="3 4">MCA 3882</strain>
    </source>
</reference>
<proteinExistence type="predicted"/>